<organism evidence="1 2">
    <name type="scientific">Ephemerocybe angulata</name>
    <dbReference type="NCBI Taxonomy" id="980116"/>
    <lineage>
        <taxon>Eukaryota</taxon>
        <taxon>Fungi</taxon>
        <taxon>Dikarya</taxon>
        <taxon>Basidiomycota</taxon>
        <taxon>Agaricomycotina</taxon>
        <taxon>Agaricomycetes</taxon>
        <taxon>Agaricomycetidae</taxon>
        <taxon>Agaricales</taxon>
        <taxon>Agaricineae</taxon>
        <taxon>Psathyrellaceae</taxon>
        <taxon>Ephemerocybe</taxon>
    </lineage>
</organism>
<dbReference type="EMBL" id="JACGCI010000050">
    <property type="protein sequence ID" value="KAF6751436.1"/>
    <property type="molecule type" value="Genomic_DNA"/>
</dbReference>
<keyword evidence="2" id="KW-1185">Reference proteome</keyword>
<reference evidence="1 2" key="1">
    <citation type="submission" date="2020-07" db="EMBL/GenBank/DDBJ databases">
        <title>Comparative genomics of pyrophilous fungi reveals a link between fire events and developmental genes.</title>
        <authorList>
            <consortium name="DOE Joint Genome Institute"/>
            <person name="Steindorff A.S."/>
            <person name="Carver A."/>
            <person name="Calhoun S."/>
            <person name="Stillman K."/>
            <person name="Liu H."/>
            <person name="Lipzen A."/>
            <person name="Pangilinan J."/>
            <person name="Labutti K."/>
            <person name="Bruns T.D."/>
            <person name="Grigoriev I.V."/>
        </authorList>
    </citation>
    <scope>NUCLEOTIDE SEQUENCE [LARGE SCALE GENOMIC DNA]</scope>
    <source>
        <strain evidence="1 2">CBS 144469</strain>
    </source>
</reference>
<evidence type="ECO:0000313" key="2">
    <source>
        <dbReference type="Proteomes" id="UP000521943"/>
    </source>
</evidence>
<evidence type="ECO:0000313" key="1">
    <source>
        <dbReference type="EMBL" id="KAF6751436.1"/>
    </source>
</evidence>
<dbReference type="AlphaFoldDB" id="A0A8H6HRJ9"/>
<accession>A0A8H6HRJ9</accession>
<protein>
    <submittedName>
        <fullName evidence="1">Uncharacterized protein</fullName>
    </submittedName>
</protein>
<gene>
    <name evidence="1" type="ORF">DFP72DRAFT_850799</name>
</gene>
<comment type="caution">
    <text evidence="1">The sequence shown here is derived from an EMBL/GenBank/DDBJ whole genome shotgun (WGS) entry which is preliminary data.</text>
</comment>
<dbReference type="Proteomes" id="UP000521943">
    <property type="component" value="Unassembled WGS sequence"/>
</dbReference>
<name>A0A8H6HRJ9_9AGAR</name>
<sequence length="207" mass="22921">MLLPCGEAYPCLQAPEPPFRIAFLVYASRHPSRCVASDKNTNNLLLSRLARCESRVKLLALGTRPPALLRIDLINTPDMTWKRFVGELLMEGHTARVRVRSLFPDPGTNTRFSNITGGPAFRTRMLGHNPKRKQGGGSKGASDVGVGRAVALCNANWGSAKFLDVQNSAGGTSVAMWLWSFAKSMGWQHWDEEARKDNKITSYSKEF</sequence>
<proteinExistence type="predicted"/>